<organism evidence="3 4">
    <name type="scientific">Micromonospora mirobrigensis</name>
    <dbReference type="NCBI Taxonomy" id="262898"/>
    <lineage>
        <taxon>Bacteria</taxon>
        <taxon>Bacillati</taxon>
        <taxon>Actinomycetota</taxon>
        <taxon>Actinomycetes</taxon>
        <taxon>Micromonosporales</taxon>
        <taxon>Micromonosporaceae</taxon>
        <taxon>Micromonospora</taxon>
    </lineage>
</organism>
<sequence>MLSDDLRPAAPEHLRERLDAGDAVAWSAPVTIPTYQPGTPDEFPMFLDRRVYQGSSGRVYPIPFIDRVSSEPTDRTWQAIHLENRWIRLMVLPELGGRIHIGYDKTADYDFFYRNNVIKPALVGLAGPWISGGVEFNWPQHHRPATFLPVDTAIEEHADGSVTVWCSDHDPFTRMKGMHGVRLSPDRAVVELVVRLHNRTSDVQTFLWWANVAARVHDDYQSFFPTDVAYVADHARRAVTAFPEADRPYYGVDYPARHATGGDRIDFYRNIPVPTSYMVTDTEDDFFGGYDHRARAGFVHVADRHIAPGKKQWTWGDAAFGHAWDRLLTDEDGPYVELMAGVYTDNQPDFAWLEPGETKEFSQLWFPIHEIGPAHQATAEAAVRLDVADGVVAGGVCLVAERDVRVTVTAGDDVIIDERVWIAPGVPFRFEAATGSARPADHELRVTGDDGGRLIAWRPRAEISTEEPWTASEPPAPQEIASQDELYFTGIHLSQNRHPTRSPLPYWEEALRRDELDSRSNTALAEHLLRRGRYAEAETHLRRALDRQTRRNGNPRDGEARYLLGLVLMRTGRDAAALDAFAKAAWDVRWLAPAQLESARILARGGSDRAALAAVEKALAVNAADSRALALRIILERRLGRTDLADEHLRSRLALDPLDQVARALAGLPVSTDGRTVIDVALELAAAGEDDRAITLLVQAGERPVGLSGNVRPIAHLHRSVLLRRAGQIESADDALAESRRVDPRRCFPVGLDDHDALRAVLDLFPDDHRTGALLGMLLYDAGREEEALRLWRRAIDSGEADAVTLRNAAVAAVNLYGMAEDALGWYGAALGLHPSARLLYERDQLLALVGAPAERRLDLLEDRLSLVLERDDLTISYVELLTAVGRAADAHAVLTSRPFAPWEGGEGLALSAWEHVALALSRQAEADGDIDSALRHAEAALTPPATLGEARHPLAPTTTIHERLSALHALLGDQKRAEAAQAIADAQPLPRSLEPDAAPDYFATSLPQLLLFRPRTLAPRAPGAAATESERPVPEAEGAFLGDSTAPSLENVS</sequence>
<dbReference type="EMBL" id="FMCX01000005">
    <property type="protein sequence ID" value="SCF27257.1"/>
    <property type="molecule type" value="Genomic_DNA"/>
</dbReference>
<feature type="domain" description="DUF5107" evidence="2">
    <location>
        <begin position="58"/>
        <end position="368"/>
    </location>
</feature>
<dbReference type="Proteomes" id="UP000199504">
    <property type="component" value="Unassembled WGS sequence"/>
</dbReference>
<dbReference type="PANTHER" id="PTHR12558">
    <property type="entry name" value="CELL DIVISION CYCLE 16,23,27"/>
    <property type="match status" value="1"/>
</dbReference>
<protein>
    <submittedName>
        <fullName evidence="3">Flp pilus assembly protein TadD, contains TPR repeats</fullName>
    </submittedName>
</protein>
<name>A0A1C4Z2X1_9ACTN</name>
<dbReference type="InterPro" id="IPR011990">
    <property type="entry name" value="TPR-like_helical_dom_sf"/>
</dbReference>
<dbReference type="OrthoDB" id="174931at2"/>
<feature type="region of interest" description="Disordered" evidence="1">
    <location>
        <begin position="1021"/>
        <end position="1054"/>
    </location>
</feature>
<dbReference type="InterPro" id="IPR033396">
    <property type="entry name" value="DUF5107"/>
</dbReference>
<evidence type="ECO:0000313" key="3">
    <source>
        <dbReference type="EMBL" id="SCF27257.1"/>
    </source>
</evidence>
<dbReference type="PANTHER" id="PTHR12558:SF13">
    <property type="entry name" value="CELL DIVISION CYCLE PROTEIN 27 HOMOLOG"/>
    <property type="match status" value="1"/>
</dbReference>
<dbReference type="Gene3D" id="1.25.40.10">
    <property type="entry name" value="Tetratricopeptide repeat domain"/>
    <property type="match status" value="3"/>
</dbReference>
<dbReference type="AlphaFoldDB" id="A0A1C4Z2X1"/>
<keyword evidence="4" id="KW-1185">Reference proteome</keyword>
<dbReference type="Pfam" id="PF13432">
    <property type="entry name" value="TPR_16"/>
    <property type="match status" value="1"/>
</dbReference>
<accession>A0A1C4Z2X1</accession>
<proteinExistence type="predicted"/>
<dbReference type="RefSeq" id="WP_091609719.1">
    <property type="nucleotide sequence ID" value="NZ_FMCX01000005.1"/>
</dbReference>
<dbReference type="SUPFAM" id="SSF48452">
    <property type="entry name" value="TPR-like"/>
    <property type="match status" value="2"/>
</dbReference>
<gene>
    <name evidence="3" type="ORF">GA0070564_10516</name>
</gene>
<evidence type="ECO:0000259" key="2">
    <source>
        <dbReference type="Pfam" id="PF17128"/>
    </source>
</evidence>
<evidence type="ECO:0000313" key="4">
    <source>
        <dbReference type="Proteomes" id="UP000199504"/>
    </source>
</evidence>
<reference evidence="4" key="1">
    <citation type="submission" date="2016-06" db="EMBL/GenBank/DDBJ databases">
        <authorList>
            <person name="Varghese N."/>
            <person name="Submissions Spin"/>
        </authorList>
    </citation>
    <scope>NUCLEOTIDE SEQUENCE [LARGE SCALE GENOMIC DNA]</scope>
    <source>
        <strain evidence="4">DSM 44830</strain>
    </source>
</reference>
<evidence type="ECO:0000256" key="1">
    <source>
        <dbReference type="SAM" id="MobiDB-lite"/>
    </source>
</evidence>
<dbReference type="Pfam" id="PF17128">
    <property type="entry name" value="DUF5107"/>
    <property type="match status" value="1"/>
</dbReference>
<dbReference type="STRING" id="262898.GA0070564_10516"/>